<reference evidence="4 5" key="1">
    <citation type="journal article" date="2016" name="Nat. Commun.">
        <title>Ectomycorrhizal ecology is imprinted in the genome of the dominant symbiotic fungus Cenococcum geophilum.</title>
        <authorList>
            <consortium name="DOE Joint Genome Institute"/>
            <person name="Peter M."/>
            <person name="Kohler A."/>
            <person name="Ohm R.A."/>
            <person name="Kuo A."/>
            <person name="Krutzmann J."/>
            <person name="Morin E."/>
            <person name="Arend M."/>
            <person name="Barry K.W."/>
            <person name="Binder M."/>
            <person name="Choi C."/>
            <person name="Clum A."/>
            <person name="Copeland A."/>
            <person name="Grisel N."/>
            <person name="Haridas S."/>
            <person name="Kipfer T."/>
            <person name="LaButti K."/>
            <person name="Lindquist E."/>
            <person name="Lipzen A."/>
            <person name="Maire R."/>
            <person name="Meier B."/>
            <person name="Mihaltcheva S."/>
            <person name="Molinier V."/>
            <person name="Murat C."/>
            <person name="Poggeler S."/>
            <person name="Quandt C.A."/>
            <person name="Sperisen C."/>
            <person name="Tritt A."/>
            <person name="Tisserant E."/>
            <person name="Crous P.W."/>
            <person name="Henrissat B."/>
            <person name="Nehls U."/>
            <person name="Egli S."/>
            <person name="Spatafora J.W."/>
            <person name="Grigoriev I.V."/>
            <person name="Martin F.M."/>
        </authorList>
    </citation>
    <scope>NUCLEOTIDE SEQUENCE [LARGE SCALE GENOMIC DNA]</scope>
    <source>
        <strain evidence="4 5">CBS 207.34</strain>
    </source>
</reference>
<proteinExistence type="inferred from homology"/>
<dbReference type="InterPro" id="IPR001509">
    <property type="entry name" value="Epimerase_deHydtase"/>
</dbReference>
<dbReference type="PANTHER" id="PTHR10366:SF564">
    <property type="entry name" value="STEROL-4-ALPHA-CARBOXYLATE 3-DEHYDROGENASE, DECARBOXYLATING"/>
    <property type="match status" value="1"/>
</dbReference>
<evidence type="ECO:0000313" key="5">
    <source>
        <dbReference type="Proteomes" id="UP000250140"/>
    </source>
</evidence>
<dbReference type="OrthoDB" id="2735536at2759"/>
<dbReference type="EMBL" id="KV749317">
    <property type="protein sequence ID" value="OCL10050.1"/>
    <property type="molecule type" value="Genomic_DNA"/>
</dbReference>
<protein>
    <submittedName>
        <fullName evidence="4">NAD(P)-binding protein</fullName>
    </submittedName>
</protein>
<keyword evidence="5" id="KW-1185">Reference proteome</keyword>
<dbReference type="InterPro" id="IPR036291">
    <property type="entry name" value="NAD(P)-bd_dom_sf"/>
</dbReference>
<dbReference type="SUPFAM" id="SSF51735">
    <property type="entry name" value="NAD(P)-binding Rossmann-fold domains"/>
    <property type="match status" value="1"/>
</dbReference>
<dbReference type="Pfam" id="PF01370">
    <property type="entry name" value="Epimerase"/>
    <property type="match status" value="1"/>
</dbReference>
<dbReference type="AlphaFoldDB" id="A0A8E2F4A0"/>
<dbReference type="PANTHER" id="PTHR10366">
    <property type="entry name" value="NAD DEPENDENT EPIMERASE/DEHYDRATASE"/>
    <property type="match status" value="1"/>
</dbReference>
<name>A0A8E2F4A0_9PEZI</name>
<gene>
    <name evidence="4" type="ORF">AOQ84DRAFT_438599</name>
</gene>
<evidence type="ECO:0000313" key="4">
    <source>
        <dbReference type="EMBL" id="OCL10050.1"/>
    </source>
</evidence>
<feature type="domain" description="NAD-dependent epimerase/dehydratase" evidence="3">
    <location>
        <begin position="6"/>
        <end position="252"/>
    </location>
</feature>
<dbReference type="Gene3D" id="3.40.50.720">
    <property type="entry name" value="NAD(P)-binding Rossmann-like Domain"/>
    <property type="match status" value="1"/>
</dbReference>
<sequence length="337" mass="37037">MATPYILLTGATGNVGAVILEHLIAANQSVNAVLRSFAKSKAFLEAKYPSAITAGTLTFTEIPDLAAPGAFHAPAANASNIIHVATPLAYSDFQNAMIEPAWKFDHNILAAASASPSVKRVVITGSTVSTMRIPHDVVTGKTFTEANYNPITLEEALANPSSAYQYSKTMSEQKSWAYMAETKPHFDLVFLLVPLVTGRSPEQGYAPPSRERMGGIALVSRFLFDGKERSLYFAYFMDVDDVARVHIKALDPSVPGNERYLLHSGLLHLNEYANRLREKYPELRDRIAPGKEDEGFPEQMSKFDVSKMEKVFGTQWVDGFESVEAIVKDALAYEATH</sequence>
<dbReference type="GO" id="GO:0016616">
    <property type="term" value="F:oxidoreductase activity, acting on the CH-OH group of donors, NAD or NADP as acceptor"/>
    <property type="evidence" value="ECO:0007669"/>
    <property type="project" value="TreeGrafter"/>
</dbReference>
<dbReference type="InterPro" id="IPR050425">
    <property type="entry name" value="NAD(P)_dehydrat-like"/>
</dbReference>
<accession>A0A8E2F4A0</accession>
<evidence type="ECO:0000256" key="1">
    <source>
        <dbReference type="ARBA" id="ARBA00023002"/>
    </source>
</evidence>
<organism evidence="4 5">
    <name type="scientific">Glonium stellatum</name>
    <dbReference type="NCBI Taxonomy" id="574774"/>
    <lineage>
        <taxon>Eukaryota</taxon>
        <taxon>Fungi</taxon>
        <taxon>Dikarya</taxon>
        <taxon>Ascomycota</taxon>
        <taxon>Pezizomycotina</taxon>
        <taxon>Dothideomycetes</taxon>
        <taxon>Pleosporomycetidae</taxon>
        <taxon>Gloniales</taxon>
        <taxon>Gloniaceae</taxon>
        <taxon>Glonium</taxon>
    </lineage>
</organism>
<keyword evidence="1" id="KW-0560">Oxidoreductase</keyword>
<comment type="similarity">
    <text evidence="2">Belongs to the NAD(P)-dependent epimerase/dehydratase family. Dihydroflavonol-4-reductase subfamily.</text>
</comment>
<evidence type="ECO:0000259" key="3">
    <source>
        <dbReference type="Pfam" id="PF01370"/>
    </source>
</evidence>
<evidence type="ECO:0000256" key="2">
    <source>
        <dbReference type="ARBA" id="ARBA00023445"/>
    </source>
</evidence>
<dbReference type="Proteomes" id="UP000250140">
    <property type="component" value="Unassembled WGS sequence"/>
</dbReference>